<name>A0AB73T335_9FIRM</name>
<dbReference type="Proteomes" id="UP000245412">
    <property type="component" value="Unassembled WGS sequence"/>
</dbReference>
<feature type="modified residue" description="4-aspartylphosphate" evidence="3">
    <location>
        <position position="54"/>
    </location>
</feature>
<keyword evidence="3" id="KW-0597">Phosphoprotein</keyword>
<protein>
    <recommendedName>
        <fullName evidence="1">Stage 0 sporulation protein A homolog</fullName>
    </recommendedName>
</protein>
<dbReference type="InterPro" id="IPR011006">
    <property type="entry name" value="CheY-like_superfamily"/>
</dbReference>
<dbReference type="InterPro" id="IPR001789">
    <property type="entry name" value="Sig_transdc_resp-reg_receiver"/>
</dbReference>
<dbReference type="SUPFAM" id="SSF52172">
    <property type="entry name" value="CheY-like"/>
    <property type="match status" value="1"/>
</dbReference>
<dbReference type="EMBL" id="QGGY01000008">
    <property type="protein sequence ID" value="PWJ74738.1"/>
    <property type="molecule type" value="Genomic_DNA"/>
</dbReference>
<dbReference type="SMART" id="SM00448">
    <property type="entry name" value="REC"/>
    <property type="match status" value="1"/>
</dbReference>
<evidence type="ECO:0000256" key="2">
    <source>
        <dbReference type="ARBA" id="ARBA00024867"/>
    </source>
</evidence>
<proteinExistence type="predicted"/>
<evidence type="ECO:0000256" key="1">
    <source>
        <dbReference type="ARBA" id="ARBA00018672"/>
    </source>
</evidence>
<dbReference type="InterPro" id="IPR052048">
    <property type="entry name" value="ST_Response_Regulator"/>
</dbReference>
<dbReference type="Pfam" id="PF00072">
    <property type="entry name" value="Response_reg"/>
    <property type="match status" value="1"/>
</dbReference>
<feature type="domain" description="Response regulatory" evidence="4">
    <location>
        <begin position="4"/>
        <end position="119"/>
    </location>
</feature>
<dbReference type="GO" id="GO:0000160">
    <property type="term" value="P:phosphorelay signal transduction system"/>
    <property type="evidence" value="ECO:0007669"/>
    <property type="project" value="InterPro"/>
</dbReference>
<sequence length="124" mass="13755">MDEKILIVDDALFMRVNLKRILTEAGYKNLLEAENGEVACRLYETEKPDLVLMDISMPVMDGIAALKNIRKQDNTAVVVMCSAVGQEAMIMESVENGAMEFIVKPFKGEQIVSAVKNCLENSRG</sequence>
<dbReference type="AlphaFoldDB" id="A0AB73T335"/>
<comment type="function">
    <text evidence="2">May play the central regulatory role in sporulation. It may be an element of the effector pathway responsible for the activation of sporulation genes in response to nutritional stress. Spo0A may act in concert with spo0H (a sigma factor) to control the expression of some genes that are critical to the sporulation process.</text>
</comment>
<evidence type="ECO:0000313" key="6">
    <source>
        <dbReference type="Proteomes" id="UP000245412"/>
    </source>
</evidence>
<dbReference type="PROSITE" id="PS50110">
    <property type="entry name" value="RESPONSE_REGULATORY"/>
    <property type="match status" value="1"/>
</dbReference>
<accession>A0AB73T335</accession>
<dbReference type="Gene3D" id="3.40.50.2300">
    <property type="match status" value="1"/>
</dbReference>
<dbReference type="PANTHER" id="PTHR43228:SF1">
    <property type="entry name" value="TWO-COMPONENT RESPONSE REGULATOR ARR22"/>
    <property type="match status" value="1"/>
</dbReference>
<keyword evidence="6" id="KW-1185">Reference proteome</keyword>
<gene>
    <name evidence="5" type="ORF">C7383_108168</name>
</gene>
<evidence type="ECO:0000313" key="5">
    <source>
        <dbReference type="EMBL" id="PWJ74738.1"/>
    </source>
</evidence>
<dbReference type="PANTHER" id="PTHR43228">
    <property type="entry name" value="TWO-COMPONENT RESPONSE REGULATOR"/>
    <property type="match status" value="1"/>
</dbReference>
<dbReference type="RefSeq" id="WP_109627457.1">
    <property type="nucleotide sequence ID" value="NZ_CABJAT010000003.1"/>
</dbReference>
<comment type="caution">
    <text evidence="5">The sequence shown here is derived from an EMBL/GenBank/DDBJ whole genome shotgun (WGS) entry which is preliminary data.</text>
</comment>
<reference evidence="5 6" key="1">
    <citation type="submission" date="2018-05" db="EMBL/GenBank/DDBJ databases">
        <authorList>
            <person name="Goeker M."/>
            <person name="Huntemann M."/>
            <person name="Clum A."/>
            <person name="Pillay M."/>
            <person name="Palaniappan K."/>
            <person name="Varghese N."/>
            <person name="Mikhailova N."/>
            <person name="Stamatis D."/>
            <person name="Reddy T."/>
            <person name="Daum C."/>
            <person name="Shapiro N."/>
            <person name="Ivanova N."/>
            <person name="Kyrpides N."/>
            <person name="Woyke T."/>
        </authorList>
    </citation>
    <scope>NUCLEOTIDE SEQUENCE [LARGE SCALE GENOMIC DNA]</scope>
    <source>
        <strain evidence="5 6">DSM 26524</strain>
    </source>
</reference>
<evidence type="ECO:0000259" key="4">
    <source>
        <dbReference type="PROSITE" id="PS50110"/>
    </source>
</evidence>
<evidence type="ECO:0000256" key="3">
    <source>
        <dbReference type="PROSITE-ProRule" id="PRU00169"/>
    </source>
</evidence>
<organism evidence="5 6">
    <name type="scientific">Murimonas intestini</name>
    <dbReference type="NCBI Taxonomy" id="1337051"/>
    <lineage>
        <taxon>Bacteria</taxon>
        <taxon>Bacillati</taxon>
        <taxon>Bacillota</taxon>
        <taxon>Clostridia</taxon>
        <taxon>Lachnospirales</taxon>
        <taxon>Lachnospiraceae</taxon>
        <taxon>Murimonas</taxon>
    </lineage>
</organism>